<dbReference type="InterPro" id="IPR012132">
    <property type="entry name" value="GMC_OxRdtase"/>
</dbReference>
<evidence type="ECO:0000313" key="7">
    <source>
        <dbReference type="Proteomes" id="UP000664521"/>
    </source>
</evidence>
<dbReference type="Pfam" id="PF00732">
    <property type="entry name" value="GMC_oxred_N"/>
    <property type="match status" value="1"/>
</dbReference>
<feature type="domain" description="Glucose-methanol-choline oxidoreductase N-terminal" evidence="5">
    <location>
        <begin position="284"/>
        <end position="298"/>
    </location>
</feature>
<comment type="cofactor">
    <cofactor evidence="2">
        <name>FAD</name>
        <dbReference type="ChEBI" id="CHEBI:57692"/>
    </cofactor>
</comment>
<dbReference type="InterPro" id="IPR000172">
    <property type="entry name" value="GMC_OxRdtase_N"/>
</dbReference>
<feature type="binding site" evidence="2">
    <location>
        <position position="245"/>
    </location>
    <ligand>
        <name>FAD</name>
        <dbReference type="ChEBI" id="CHEBI:57692"/>
    </ligand>
</feature>
<name>A0A8H3FJB9_9LECA</name>
<dbReference type="Gene3D" id="3.30.560.10">
    <property type="entry name" value="Glucose Oxidase, domain 3"/>
    <property type="match status" value="1"/>
</dbReference>
<dbReference type="SUPFAM" id="SSF54373">
    <property type="entry name" value="FAD-linked reductases, C-terminal domain"/>
    <property type="match status" value="1"/>
</dbReference>
<keyword evidence="7" id="KW-1185">Reference proteome</keyword>
<dbReference type="GO" id="GO:0050660">
    <property type="term" value="F:flavin adenine dinucleotide binding"/>
    <property type="evidence" value="ECO:0007669"/>
    <property type="project" value="InterPro"/>
</dbReference>
<dbReference type="InterPro" id="IPR007867">
    <property type="entry name" value="GMC_OxRtase_C"/>
</dbReference>
<evidence type="ECO:0000256" key="3">
    <source>
        <dbReference type="RuleBase" id="RU003968"/>
    </source>
</evidence>
<sequence>MASTGSLASFVATSYDYLIAGGGTAGLTLAARLSEDSRVTVGVIEAGLDRTQDPNVLTPGFAPVMWENPDYDWIFKTTPQKHGNCRVVAHPRGKQLGGSSAINFDYWTHASQRDIDDWGKLGNPGWSWTDLLPYYLKSETYNPPPASITEQVDTTFIEPSVHGRHGPVKDSFPPYYDNFYKAWEPTYQNIGLGPTGDPKDGLAIGAYTTLLTIEPKNASRSYAANAYYKPNAERPNLHVLTGALVTKVDFDSSKETLVATGLTFTVDGKKHKVSAKREVILSAGAFQSPQLLELSGIGSPALLGSLGIDTLYTNPAVGENLQDHILLPIGFEAAVGETTFESLRNESYFLQALGEYTTNHTGPLAAGTSNAYVSFTQITNALTKGSASRSAIRSQNHGQGQKNYREAYELTIQKLLHPREAAVQEVYLPGALVPPLAANASALFSPSPIDFPGNYFSLLAILEHPLSRGSVHITSSDPTVYPSVDPNYLSHPLDLYVISQAMLHLQQVARTEPLSTHLKGKGKVFQPGYYELNEGNVEAFVRNSFSSEYHPMGTCAMGPRHKGGVVDEKLRVHGTRNLRVVDASVFPLQVRGNLASLVYAVAERAADFIKSEG</sequence>
<dbReference type="EMBL" id="CAJPDS010000036">
    <property type="protein sequence ID" value="CAF9924494.1"/>
    <property type="molecule type" value="Genomic_DNA"/>
</dbReference>
<keyword evidence="2 3" id="KW-0274">FAD</keyword>
<accession>A0A8H3FJB9</accession>
<evidence type="ECO:0000256" key="2">
    <source>
        <dbReference type="PIRSR" id="PIRSR000137-2"/>
    </source>
</evidence>
<evidence type="ECO:0000256" key="1">
    <source>
        <dbReference type="ARBA" id="ARBA00010790"/>
    </source>
</evidence>
<dbReference type="AlphaFoldDB" id="A0A8H3FJB9"/>
<dbReference type="PANTHER" id="PTHR11552">
    <property type="entry name" value="GLUCOSE-METHANOL-CHOLINE GMC OXIDOREDUCTASE"/>
    <property type="match status" value="1"/>
</dbReference>
<reference evidence="6" key="1">
    <citation type="submission" date="2021-03" db="EMBL/GenBank/DDBJ databases">
        <authorList>
            <person name="Tagirdzhanova G."/>
        </authorList>
    </citation>
    <scope>NUCLEOTIDE SEQUENCE</scope>
</reference>
<proteinExistence type="inferred from homology"/>
<dbReference type="Proteomes" id="UP000664521">
    <property type="component" value="Unassembled WGS sequence"/>
</dbReference>
<comment type="similarity">
    <text evidence="1 3">Belongs to the GMC oxidoreductase family.</text>
</comment>
<comment type="caution">
    <text evidence="6">The sequence shown here is derived from an EMBL/GenBank/DDBJ whole genome shotgun (WGS) entry which is preliminary data.</text>
</comment>
<dbReference type="OrthoDB" id="269227at2759"/>
<dbReference type="GO" id="GO:0016614">
    <property type="term" value="F:oxidoreductase activity, acting on CH-OH group of donors"/>
    <property type="evidence" value="ECO:0007669"/>
    <property type="project" value="InterPro"/>
</dbReference>
<evidence type="ECO:0000259" key="5">
    <source>
        <dbReference type="PROSITE" id="PS00624"/>
    </source>
</evidence>
<dbReference type="PIRSF" id="PIRSF000137">
    <property type="entry name" value="Alcohol_oxidase"/>
    <property type="match status" value="1"/>
</dbReference>
<feature type="domain" description="Glucose-methanol-choline oxidoreductase N-terminal" evidence="4">
    <location>
        <begin position="93"/>
        <end position="116"/>
    </location>
</feature>
<dbReference type="PROSITE" id="PS00624">
    <property type="entry name" value="GMC_OXRED_2"/>
    <property type="match status" value="1"/>
</dbReference>
<keyword evidence="3" id="KW-0285">Flavoprotein</keyword>
<gene>
    <name evidence="6" type="ORF">HETSPECPRED_005575</name>
</gene>
<evidence type="ECO:0000259" key="4">
    <source>
        <dbReference type="PROSITE" id="PS00623"/>
    </source>
</evidence>
<protein>
    <recommendedName>
        <fullName evidence="4 5">Glucose-methanol-choline oxidoreductase N-terminal domain-containing protein</fullName>
    </recommendedName>
</protein>
<dbReference type="Pfam" id="PF05199">
    <property type="entry name" value="GMC_oxred_C"/>
    <property type="match status" value="1"/>
</dbReference>
<dbReference type="PANTHER" id="PTHR11552:SF210">
    <property type="entry name" value="GLUCOSE-METHANOL-CHOLINE OXIDOREDUCTASE N-TERMINAL DOMAIN-CONTAINING PROTEIN-RELATED"/>
    <property type="match status" value="1"/>
</dbReference>
<evidence type="ECO:0000313" key="6">
    <source>
        <dbReference type="EMBL" id="CAF9924494.1"/>
    </source>
</evidence>
<dbReference type="Gene3D" id="3.50.50.60">
    <property type="entry name" value="FAD/NAD(P)-binding domain"/>
    <property type="match status" value="1"/>
</dbReference>
<dbReference type="SUPFAM" id="SSF51905">
    <property type="entry name" value="FAD/NAD(P)-binding domain"/>
    <property type="match status" value="1"/>
</dbReference>
<organism evidence="6 7">
    <name type="scientific">Heterodermia speciosa</name>
    <dbReference type="NCBI Taxonomy" id="116794"/>
    <lineage>
        <taxon>Eukaryota</taxon>
        <taxon>Fungi</taxon>
        <taxon>Dikarya</taxon>
        <taxon>Ascomycota</taxon>
        <taxon>Pezizomycotina</taxon>
        <taxon>Lecanoromycetes</taxon>
        <taxon>OSLEUM clade</taxon>
        <taxon>Lecanoromycetidae</taxon>
        <taxon>Caliciales</taxon>
        <taxon>Physciaceae</taxon>
        <taxon>Heterodermia</taxon>
    </lineage>
</organism>
<dbReference type="PROSITE" id="PS00623">
    <property type="entry name" value="GMC_OXRED_1"/>
    <property type="match status" value="1"/>
</dbReference>
<dbReference type="InterPro" id="IPR036188">
    <property type="entry name" value="FAD/NAD-bd_sf"/>
</dbReference>